<evidence type="ECO:0000313" key="2">
    <source>
        <dbReference type="EMBL" id="KVI05424.1"/>
    </source>
</evidence>
<dbReference type="PANTHER" id="PTHR31065:SF53">
    <property type="entry name" value="B BOX-TYPE DOMAIN-CONTAINING PROTEIN"/>
    <property type="match status" value="1"/>
</dbReference>
<feature type="compositionally biased region" description="Polar residues" evidence="1">
    <location>
        <begin position="1"/>
        <end position="11"/>
    </location>
</feature>
<dbReference type="Gramene" id="KVI05424">
    <property type="protein sequence ID" value="KVI05424"/>
    <property type="gene ID" value="Ccrd_016210"/>
</dbReference>
<dbReference type="InterPro" id="IPR006734">
    <property type="entry name" value="PLATZ"/>
</dbReference>
<keyword evidence="3" id="KW-1185">Reference proteome</keyword>
<dbReference type="STRING" id="59895.A0A103YAB8"/>
<dbReference type="OMA" id="PPWVIVM"/>
<proteinExistence type="predicted"/>
<comment type="caution">
    <text evidence="2">The sequence shown here is derived from an EMBL/GenBank/DDBJ whole genome shotgun (WGS) entry which is preliminary data.</text>
</comment>
<dbReference type="PANTHER" id="PTHR31065">
    <property type="entry name" value="PLATZ TRANSCRIPTION FACTOR FAMILY PROTEIN"/>
    <property type="match status" value="1"/>
</dbReference>
<organism evidence="2 3">
    <name type="scientific">Cynara cardunculus var. scolymus</name>
    <name type="common">Globe artichoke</name>
    <name type="synonym">Cynara scolymus</name>
    <dbReference type="NCBI Taxonomy" id="59895"/>
    <lineage>
        <taxon>Eukaryota</taxon>
        <taxon>Viridiplantae</taxon>
        <taxon>Streptophyta</taxon>
        <taxon>Embryophyta</taxon>
        <taxon>Tracheophyta</taxon>
        <taxon>Spermatophyta</taxon>
        <taxon>Magnoliopsida</taxon>
        <taxon>eudicotyledons</taxon>
        <taxon>Gunneridae</taxon>
        <taxon>Pentapetalae</taxon>
        <taxon>asterids</taxon>
        <taxon>campanulids</taxon>
        <taxon>Asterales</taxon>
        <taxon>Asteraceae</taxon>
        <taxon>Carduoideae</taxon>
        <taxon>Cardueae</taxon>
        <taxon>Carduinae</taxon>
        <taxon>Cynara</taxon>
    </lineage>
</organism>
<gene>
    <name evidence="2" type="ORF">Ccrd_016210</name>
</gene>
<evidence type="ECO:0008006" key="4">
    <source>
        <dbReference type="Google" id="ProtNLM"/>
    </source>
</evidence>
<sequence length="147" mass="16719">MGDPSTSSSTIARHRPPSLKRSEVPPWVFIMINIAYEECTIHSNAKDNNKFDRFCIDCLGSFCSKCSSNHHGHNYIKGYISNSNKVLFLKKRKPQQQRLAEQQNSRDHRCIVCKLSLTDSSYCSIQCKVSAMSPELATVDNNEKWCS</sequence>
<dbReference type="Pfam" id="PF04640">
    <property type="entry name" value="PLATZ"/>
    <property type="match status" value="1"/>
</dbReference>
<evidence type="ECO:0000313" key="3">
    <source>
        <dbReference type="Proteomes" id="UP000243975"/>
    </source>
</evidence>
<reference evidence="2 3" key="1">
    <citation type="journal article" date="2016" name="Sci. Rep.">
        <title>The genome sequence of the outbreeding globe artichoke constructed de novo incorporating a phase-aware low-pass sequencing strategy of F1 progeny.</title>
        <authorList>
            <person name="Scaglione D."/>
            <person name="Reyes-Chin-Wo S."/>
            <person name="Acquadro A."/>
            <person name="Froenicke L."/>
            <person name="Portis E."/>
            <person name="Beitel C."/>
            <person name="Tirone M."/>
            <person name="Mauro R."/>
            <person name="Lo Monaco A."/>
            <person name="Mauromicale G."/>
            <person name="Faccioli P."/>
            <person name="Cattivelli L."/>
            <person name="Rieseberg L."/>
            <person name="Michelmore R."/>
            <person name="Lanteri S."/>
        </authorList>
    </citation>
    <scope>NUCLEOTIDE SEQUENCE [LARGE SCALE GENOMIC DNA]</scope>
    <source>
        <strain evidence="2">2C</strain>
    </source>
</reference>
<dbReference type="AlphaFoldDB" id="A0A103YAB8"/>
<protein>
    <recommendedName>
        <fullName evidence="4">B box-type domain-containing protein</fullName>
    </recommendedName>
</protein>
<evidence type="ECO:0000256" key="1">
    <source>
        <dbReference type="SAM" id="MobiDB-lite"/>
    </source>
</evidence>
<dbReference type="Proteomes" id="UP000243975">
    <property type="component" value="Unassembled WGS sequence"/>
</dbReference>
<accession>A0A103YAB8</accession>
<feature type="region of interest" description="Disordered" evidence="1">
    <location>
        <begin position="1"/>
        <end position="20"/>
    </location>
</feature>
<dbReference type="EMBL" id="LEKV01001871">
    <property type="protein sequence ID" value="KVI05424.1"/>
    <property type="molecule type" value="Genomic_DNA"/>
</dbReference>
<name>A0A103YAB8_CYNCS</name>